<keyword evidence="1" id="KW-0175">Coiled coil</keyword>
<evidence type="ECO:0000313" key="3">
    <source>
        <dbReference type="EMBL" id="RIA86496.1"/>
    </source>
</evidence>
<feature type="region of interest" description="Disordered" evidence="2">
    <location>
        <begin position="558"/>
        <end position="577"/>
    </location>
</feature>
<comment type="caution">
    <text evidence="3">The sequence shown here is derived from an EMBL/GenBank/DDBJ whole genome shotgun (WGS) entry which is preliminary data.</text>
</comment>
<proteinExistence type="predicted"/>
<name>A0A397SPF9_9GLOM</name>
<dbReference type="GO" id="GO:0008270">
    <property type="term" value="F:zinc ion binding"/>
    <property type="evidence" value="ECO:0007669"/>
    <property type="project" value="InterPro"/>
</dbReference>
<dbReference type="SUPFAM" id="SSF57756">
    <property type="entry name" value="Retrovirus zinc finger-like domains"/>
    <property type="match status" value="1"/>
</dbReference>
<feature type="region of interest" description="Disordered" evidence="2">
    <location>
        <begin position="600"/>
        <end position="644"/>
    </location>
</feature>
<feature type="compositionally biased region" description="Polar residues" evidence="2">
    <location>
        <begin position="558"/>
        <end position="570"/>
    </location>
</feature>
<evidence type="ECO:0000256" key="1">
    <source>
        <dbReference type="SAM" id="Coils"/>
    </source>
</evidence>
<dbReference type="Proteomes" id="UP000265703">
    <property type="component" value="Unassembled WGS sequence"/>
</dbReference>
<keyword evidence="4" id="KW-1185">Reference proteome</keyword>
<dbReference type="AlphaFoldDB" id="A0A397SPF9"/>
<reference evidence="3 4" key="1">
    <citation type="submission" date="2018-06" db="EMBL/GenBank/DDBJ databases">
        <title>Comparative genomics reveals the genomic features of Rhizophagus irregularis, R. cerebriforme, R. diaphanum and Gigaspora rosea, and their symbiotic lifestyle signature.</title>
        <authorList>
            <person name="Morin E."/>
            <person name="San Clemente H."/>
            <person name="Chen E.C.H."/>
            <person name="De La Providencia I."/>
            <person name="Hainaut M."/>
            <person name="Kuo A."/>
            <person name="Kohler A."/>
            <person name="Murat C."/>
            <person name="Tang N."/>
            <person name="Roy S."/>
            <person name="Loubradou J."/>
            <person name="Henrissat B."/>
            <person name="Grigoriev I.V."/>
            <person name="Corradi N."/>
            <person name="Roux C."/>
            <person name="Martin F.M."/>
        </authorList>
    </citation>
    <scope>NUCLEOTIDE SEQUENCE [LARGE SCALE GENOMIC DNA]</scope>
    <source>
        <strain evidence="3 4">DAOM 227022</strain>
    </source>
</reference>
<sequence length="644" mass="74515">MGVTVSVEEVAIFEGFGAKKVVEQDVTLLQAGIRPEEQDVNIREFLNINGAMAALIRTIATLIHEKTTEQSNELNKAQYMLSIVKDKNEIKHLQNHIEMLTQQYNKDTAAMQDQIMKLEVSLQQVTTEKNTLTNAIGPEKAVMLTHEIGSFESKEHYEELNESDCASETKNEESDDESMADSFVDRFRELKIPQSLKALGKNQIDKEPIENALTSETGNSLKDSIHATKKKENHEGKQSFSKHVLGVNIATCSVNKEELTQMIKDDMISSNVNFEQIKEVFANHNNHMTVTVATLQEANKIMMTKYNRQYTYVKLYELNQTIGHTKIILKNIPKHVTKQMLTTAIKENIGNPGELIYKVNKYSTDVETMVEVQIADKKFKELWSIPCNGYRIEVHQTQIISDQALRARNNFMAKIVNIAPNTTEQQLTQDMLARHAKFWRLNNESDTEMEATVHFATFKDRSLAVSKPLKIKGKECNWIMINKGNNTMRIVHERRQPNRQRLCTICGKNNHVTQECFFRQREVRVYCTICKRNGHTNQECYFRNRNGRRTRIDSRIGNHQNGSSYQNVSSEARGYDNHSERRQFFRMGSNRIQITTPRYVNRETDRYNNGQPSSSAKEKRNFNYNSNRYDERGYRNTYNSARRY</sequence>
<dbReference type="InterPro" id="IPR036875">
    <property type="entry name" value="Znf_CCHC_sf"/>
</dbReference>
<protein>
    <recommendedName>
        <fullName evidence="5">CCHC-type domain-containing protein</fullName>
    </recommendedName>
</protein>
<organism evidence="3 4">
    <name type="scientific">Glomus cerebriforme</name>
    <dbReference type="NCBI Taxonomy" id="658196"/>
    <lineage>
        <taxon>Eukaryota</taxon>
        <taxon>Fungi</taxon>
        <taxon>Fungi incertae sedis</taxon>
        <taxon>Mucoromycota</taxon>
        <taxon>Glomeromycotina</taxon>
        <taxon>Glomeromycetes</taxon>
        <taxon>Glomerales</taxon>
        <taxon>Glomeraceae</taxon>
        <taxon>Glomus</taxon>
    </lineage>
</organism>
<evidence type="ECO:0008006" key="5">
    <source>
        <dbReference type="Google" id="ProtNLM"/>
    </source>
</evidence>
<dbReference type="OrthoDB" id="2494822at2759"/>
<gene>
    <name evidence="3" type="ORF">C1645_740812</name>
</gene>
<evidence type="ECO:0000313" key="4">
    <source>
        <dbReference type="Proteomes" id="UP000265703"/>
    </source>
</evidence>
<dbReference type="GO" id="GO:0003676">
    <property type="term" value="F:nucleic acid binding"/>
    <property type="evidence" value="ECO:0007669"/>
    <property type="project" value="InterPro"/>
</dbReference>
<feature type="region of interest" description="Disordered" evidence="2">
    <location>
        <begin position="158"/>
        <end position="178"/>
    </location>
</feature>
<feature type="coiled-coil region" evidence="1">
    <location>
        <begin position="83"/>
        <end position="135"/>
    </location>
</feature>
<evidence type="ECO:0000256" key="2">
    <source>
        <dbReference type="SAM" id="MobiDB-lite"/>
    </source>
</evidence>
<accession>A0A397SPF9</accession>
<dbReference type="EMBL" id="QKYT01000360">
    <property type="protein sequence ID" value="RIA86496.1"/>
    <property type="molecule type" value="Genomic_DNA"/>
</dbReference>